<dbReference type="EMBL" id="JABVXQ010000010">
    <property type="protein sequence ID" value="KAF6089151.1"/>
    <property type="molecule type" value="Genomic_DNA"/>
</dbReference>
<dbReference type="GO" id="GO:0016787">
    <property type="term" value="F:hydrolase activity"/>
    <property type="evidence" value="ECO:0007669"/>
    <property type="project" value="UniProtKB-KW"/>
</dbReference>
<protein>
    <submittedName>
        <fullName evidence="1">RB binding protein 9, serine hydrolase</fullName>
    </submittedName>
</protein>
<dbReference type="AlphaFoldDB" id="A0A834DQ08"/>
<proteinExistence type="predicted"/>
<evidence type="ECO:0000313" key="1">
    <source>
        <dbReference type="EMBL" id="KAF6089151.1"/>
    </source>
</evidence>
<reference evidence="1 2" key="1">
    <citation type="journal article" date="2020" name="Nature">
        <title>Six reference-quality genomes reveal evolution of bat adaptations.</title>
        <authorList>
            <person name="Jebb D."/>
            <person name="Huang Z."/>
            <person name="Pippel M."/>
            <person name="Hughes G.M."/>
            <person name="Lavrichenko K."/>
            <person name="Devanna P."/>
            <person name="Winkler S."/>
            <person name="Jermiin L.S."/>
            <person name="Skirmuntt E.C."/>
            <person name="Katzourakis A."/>
            <person name="Burkitt-Gray L."/>
            <person name="Ray D.A."/>
            <person name="Sullivan K.A.M."/>
            <person name="Roscito J.G."/>
            <person name="Kirilenko B.M."/>
            <person name="Davalos L.M."/>
            <person name="Corthals A.P."/>
            <person name="Power M.L."/>
            <person name="Jones G."/>
            <person name="Ransome R.D."/>
            <person name="Dechmann D.K.N."/>
            <person name="Locatelli A.G."/>
            <person name="Puechmaille S.J."/>
            <person name="Fedrigo O."/>
            <person name="Jarvis E.D."/>
            <person name="Hiller M."/>
            <person name="Vernes S.C."/>
            <person name="Myers E.W."/>
            <person name="Teeling E.C."/>
        </authorList>
    </citation>
    <scope>NUCLEOTIDE SEQUENCE [LARGE SCALE GENOMIC DNA]</scope>
    <source>
        <strain evidence="1">Bat1K_MPI-CBG_1</strain>
    </source>
</reference>
<keyword evidence="1" id="KW-0378">Hydrolase</keyword>
<comment type="caution">
    <text evidence="1">The sequence shown here is derived from an EMBL/GenBank/DDBJ whole genome shotgun (WGS) entry which is preliminary data.</text>
</comment>
<name>A0A834DQ08_9CHIR</name>
<dbReference type="Proteomes" id="UP000664940">
    <property type="component" value="Unassembled WGS sequence"/>
</dbReference>
<organism evidence="1 2">
    <name type="scientific">Phyllostomus discolor</name>
    <name type="common">pale spear-nosed bat</name>
    <dbReference type="NCBI Taxonomy" id="89673"/>
    <lineage>
        <taxon>Eukaryota</taxon>
        <taxon>Metazoa</taxon>
        <taxon>Chordata</taxon>
        <taxon>Craniata</taxon>
        <taxon>Vertebrata</taxon>
        <taxon>Euteleostomi</taxon>
        <taxon>Mammalia</taxon>
        <taxon>Eutheria</taxon>
        <taxon>Laurasiatheria</taxon>
        <taxon>Chiroptera</taxon>
        <taxon>Yangochiroptera</taxon>
        <taxon>Phyllostomidae</taxon>
        <taxon>Phyllostominae</taxon>
        <taxon>Phyllostomus</taxon>
    </lineage>
</organism>
<accession>A0A834DQ08</accession>
<evidence type="ECO:0000313" key="2">
    <source>
        <dbReference type="Proteomes" id="UP000664940"/>
    </source>
</evidence>
<gene>
    <name evidence="1" type="ORF">HJG60_016119</name>
</gene>
<sequence>MKMSVQVDISTAPGSGRRSKPTALTLYSLAPLMTLSFPGKNNKKWLTGWKPNCTDSLTVATFRTWIFLN</sequence>